<organism evidence="2 3">
    <name type="scientific">Sphingomonas caseinilyticus</name>
    <dbReference type="NCBI Taxonomy" id="2908205"/>
    <lineage>
        <taxon>Bacteria</taxon>
        <taxon>Pseudomonadati</taxon>
        <taxon>Pseudomonadota</taxon>
        <taxon>Alphaproteobacteria</taxon>
        <taxon>Sphingomonadales</taxon>
        <taxon>Sphingomonadaceae</taxon>
        <taxon>Sphingomonas</taxon>
    </lineage>
</organism>
<name>A0ABT0RYC6_9SPHN</name>
<feature type="signal peptide" evidence="1">
    <location>
        <begin position="1"/>
        <end position="20"/>
    </location>
</feature>
<dbReference type="EMBL" id="JAMGBA010000004">
    <property type="protein sequence ID" value="MCL6699720.1"/>
    <property type="molecule type" value="Genomic_DNA"/>
</dbReference>
<accession>A0ABT0RYC6</accession>
<sequence>MNRLTIALALAAGAMFPALAQEKPAGSTIQGTDPEALKLVTDCNARKFETVVERDENGEKKSSKVKLCGKQGQTDAEWAATLKDAAAKIEANEKMPQTAKDQLTSALRAEIAKVEAGAVALPAPVASVEQPAPQPAPPPVIVAAKTPAVAPVVKKPKLTIRCLAPGEKGTGSSCATLDRATRLSIIADADLGGEASLRFLRRGDERAKLALAPMRQGETYRSKLPPELCAGVASTKVEIQVMGSGQVVETLGPYSLRC</sequence>
<dbReference type="RefSeq" id="WP_249905178.1">
    <property type="nucleotide sequence ID" value="NZ_JAMGBA010000004.1"/>
</dbReference>
<gene>
    <name evidence="2" type="ORF">LZ496_13125</name>
</gene>
<evidence type="ECO:0000313" key="2">
    <source>
        <dbReference type="EMBL" id="MCL6699720.1"/>
    </source>
</evidence>
<keyword evidence="1" id="KW-0732">Signal</keyword>
<feature type="chain" id="PRO_5045130600" description="YARHG domain-containing protein" evidence="1">
    <location>
        <begin position="21"/>
        <end position="258"/>
    </location>
</feature>
<comment type="caution">
    <text evidence="2">The sequence shown here is derived from an EMBL/GenBank/DDBJ whole genome shotgun (WGS) entry which is preliminary data.</text>
</comment>
<reference evidence="2 3" key="1">
    <citation type="submission" date="2022-05" db="EMBL/GenBank/DDBJ databases">
        <authorList>
            <person name="Jo J.-H."/>
            <person name="Im W.-T."/>
        </authorList>
    </citation>
    <scope>NUCLEOTIDE SEQUENCE [LARGE SCALE GENOMIC DNA]</scope>
    <source>
        <strain evidence="2 3">NSE70-1</strain>
    </source>
</reference>
<evidence type="ECO:0000256" key="1">
    <source>
        <dbReference type="SAM" id="SignalP"/>
    </source>
</evidence>
<proteinExistence type="predicted"/>
<evidence type="ECO:0000313" key="3">
    <source>
        <dbReference type="Proteomes" id="UP001203410"/>
    </source>
</evidence>
<keyword evidence="3" id="KW-1185">Reference proteome</keyword>
<protein>
    <recommendedName>
        <fullName evidence="4">YARHG domain-containing protein</fullName>
    </recommendedName>
</protein>
<dbReference type="Proteomes" id="UP001203410">
    <property type="component" value="Unassembled WGS sequence"/>
</dbReference>
<evidence type="ECO:0008006" key="4">
    <source>
        <dbReference type="Google" id="ProtNLM"/>
    </source>
</evidence>